<gene>
    <name evidence="2" type="ORF">GHT06_021993</name>
</gene>
<feature type="compositionally biased region" description="Low complexity" evidence="1">
    <location>
        <begin position="1444"/>
        <end position="1461"/>
    </location>
</feature>
<evidence type="ECO:0000313" key="2">
    <source>
        <dbReference type="EMBL" id="KAI9551657.1"/>
    </source>
</evidence>
<feature type="compositionally biased region" description="Polar residues" evidence="1">
    <location>
        <begin position="1700"/>
        <end position="1710"/>
    </location>
</feature>
<feature type="region of interest" description="Disordered" evidence="1">
    <location>
        <begin position="381"/>
        <end position="462"/>
    </location>
</feature>
<feature type="region of interest" description="Disordered" evidence="1">
    <location>
        <begin position="1586"/>
        <end position="1878"/>
    </location>
</feature>
<feature type="compositionally biased region" description="Basic and acidic residues" evidence="1">
    <location>
        <begin position="394"/>
        <end position="404"/>
    </location>
</feature>
<feature type="compositionally biased region" description="Basic and acidic residues" evidence="1">
    <location>
        <begin position="308"/>
        <end position="318"/>
    </location>
</feature>
<accession>A0AAD5PM46</accession>
<feature type="compositionally biased region" description="Low complexity" evidence="1">
    <location>
        <begin position="2055"/>
        <end position="2064"/>
    </location>
</feature>
<dbReference type="GO" id="GO:0007409">
    <property type="term" value="P:axonogenesis"/>
    <property type="evidence" value="ECO:0007669"/>
    <property type="project" value="TreeGrafter"/>
</dbReference>
<feature type="region of interest" description="Disordered" evidence="1">
    <location>
        <begin position="251"/>
        <end position="334"/>
    </location>
</feature>
<keyword evidence="3" id="KW-1185">Reference proteome</keyword>
<feature type="compositionally biased region" description="Polar residues" evidence="1">
    <location>
        <begin position="288"/>
        <end position="304"/>
    </location>
</feature>
<reference evidence="2 3" key="1">
    <citation type="submission" date="2022-05" db="EMBL/GenBank/DDBJ databases">
        <title>A multi-omics perspective on studying reproductive biology in Daphnia sinensis.</title>
        <authorList>
            <person name="Jia J."/>
        </authorList>
    </citation>
    <scope>NUCLEOTIDE SEQUENCE [LARGE SCALE GENOMIC DNA]</scope>
    <source>
        <strain evidence="2 3">WSL</strain>
    </source>
</reference>
<feature type="region of interest" description="Disordered" evidence="1">
    <location>
        <begin position="533"/>
        <end position="562"/>
    </location>
</feature>
<feature type="compositionally biased region" description="Basic and acidic residues" evidence="1">
    <location>
        <begin position="533"/>
        <end position="550"/>
    </location>
</feature>
<feature type="compositionally biased region" description="Basic and acidic residues" evidence="1">
    <location>
        <begin position="413"/>
        <end position="431"/>
    </location>
</feature>
<dbReference type="GO" id="GO:0043025">
    <property type="term" value="C:neuronal cell body"/>
    <property type="evidence" value="ECO:0007669"/>
    <property type="project" value="TreeGrafter"/>
</dbReference>
<dbReference type="GO" id="GO:0003779">
    <property type="term" value="F:actin binding"/>
    <property type="evidence" value="ECO:0007669"/>
    <property type="project" value="TreeGrafter"/>
</dbReference>
<dbReference type="PANTHER" id="PTHR13843:SF12">
    <property type="entry name" value="ATPASE F1_V1_A1 COMPLEX ALPHA_BETA SUBUNIT NUCLEOTIDE-BINDING DOMAIN-CONTAINING PROTEIN"/>
    <property type="match status" value="1"/>
</dbReference>
<feature type="region of interest" description="Disordered" evidence="1">
    <location>
        <begin position="487"/>
        <end position="521"/>
    </location>
</feature>
<feature type="compositionally biased region" description="Basic and acidic residues" evidence="1">
    <location>
        <begin position="1711"/>
        <end position="1723"/>
    </location>
</feature>
<feature type="compositionally biased region" description="Polar residues" evidence="1">
    <location>
        <begin position="1758"/>
        <end position="1767"/>
    </location>
</feature>
<feature type="compositionally biased region" description="Basic and acidic residues" evidence="1">
    <location>
        <begin position="95"/>
        <end position="106"/>
    </location>
</feature>
<feature type="compositionally biased region" description="Basic and acidic residues" evidence="1">
    <location>
        <begin position="1586"/>
        <end position="1598"/>
    </location>
</feature>
<dbReference type="GO" id="GO:0000226">
    <property type="term" value="P:microtubule cytoskeleton organization"/>
    <property type="evidence" value="ECO:0007669"/>
    <property type="project" value="InterPro"/>
</dbReference>
<feature type="compositionally biased region" description="Low complexity" evidence="1">
    <location>
        <begin position="258"/>
        <end position="268"/>
    </location>
</feature>
<protein>
    <submittedName>
        <fullName evidence="2">Uncharacterized protein</fullName>
    </submittedName>
</protein>
<dbReference type="GO" id="GO:0016358">
    <property type="term" value="P:dendrite development"/>
    <property type="evidence" value="ECO:0007669"/>
    <property type="project" value="TreeGrafter"/>
</dbReference>
<feature type="compositionally biased region" description="Low complexity" evidence="1">
    <location>
        <begin position="1510"/>
        <end position="1519"/>
    </location>
</feature>
<dbReference type="GO" id="GO:0045202">
    <property type="term" value="C:synapse"/>
    <property type="evidence" value="ECO:0007669"/>
    <property type="project" value="TreeGrafter"/>
</dbReference>
<dbReference type="GO" id="GO:0031114">
    <property type="term" value="P:regulation of microtubule depolymerization"/>
    <property type="evidence" value="ECO:0007669"/>
    <property type="project" value="TreeGrafter"/>
</dbReference>
<feature type="region of interest" description="Disordered" evidence="1">
    <location>
        <begin position="2031"/>
        <end position="2068"/>
    </location>
</feature>
<feature type="compositionally biased region" description="Polar residues" evidence="1">
    <location>
        <begin position="1782"/>
        <end position="1792"/>
    </location>
</feature>
<feature type="compositionally biased region" description="Polar residues" evidence="1">
    <location>
        <begin position="1623"/>
        <end position="1636"/>
    </location>
</feature>
<sequence length="2243" mass="247281">MEVGRSIDDEIVADVAQIDRSDDQDVNLETDECQEPVEEESQLAVSSKSVDAGRPSASPQPILSEDEMASREVQVDDVIDQIEQSQDIECAHPTSHVEEGNENIKDELDEPEQEEEISSHIHHEDVCASSEIVEEEIQQTVSSTSVEASKPTASPGILDSDDKVEEVHITGTAHEESSLEYEKEEEKEEKKEEFKIPEAIACQLFGNGSDAVTLDTTEHIEDTVSGHDVHHEDEHVDSHEVDKRQIHELTVEAHQDDALSSLSSASDLEPTPVLDRSGASLYDEEHQLSSMESQPESHQFTQKSAPHMVEETPKDSKQTAKAPVDEPSGPLEEVEEEFKAEIVVRPVPVVDPSDIILPQQPTPTPPVVKSPVKEIPSALVLDQEEDEGEEVEEEAFHKEVKTKDCAVPITPTEEDHAFGYSEPERQSEDRQLSSTMPTSSDVTGKKEESTTDGAVSLSRTKEAEADAFRATIDNQYAGFINVETCFKDADEKSKPKTPEVVEHSTIAEDKPLAEKKLPSPIDVKEDHFVAVEEKKHEEATKSDVKSVEKAEESDEEEPVVEEVVSKALDNKSVKAEKCEESNVKDMIKSEMKLKDESEILKDVEDMITEKVEIPSTHDKSVKVSAEPEVVSEHLVESSKALDIESTPSTKEVELSKSHETFVVEDVKSFVEDVHALVEEIQLPKMEVKSVESEKKEVLPEEPKLEKPTANIDIAPVQKDDVTNVAAETLDIKSDDFKESATLEKEHISQVIEEVCAVKDISEKVKSPVEEMFEKVSAVAVSKITEKEKCDVEDISEKAVELPKVEEKEQTIVEEIIEKASSLEVSKTPEKADLVEDIVEKSINVSVDASKVAEKSVVEDIVEKVVELPKMAESLVEDIVEKVSSVQVSKTPEKELSLVKETASPVTATPKSSVSAADETEAISKVAEKLDDIVFEKCEKYGKTEKDILSTVDEPIQHATAETAVFSAEGKSQRSSTSEATPLELEFEISERKLSDICASTIGQLEKDEPVDVTLLKTEVTLTGKSTKEEVVVDPTFVAPFTASSPIDGPELLKELTFPLGLPAKAEELPNKDKLEQVGEFIKEIKDTSVELASKYETDYSHESKATEVKEIIQDAKDVSVELTSKCETAFTHDIKTEVKEIIQDVKVTSVESKSEVESSREIKTEEVKEIIQNVKDVSIELASKLTVESSFEAKTEEVKETIQITKDVSVELASKADVEVKETVQITKDVSVEMASKSDTDFSHQTKVEEVTEIVQEIESVTLQLAAKSETDCSFTSKVVEVKEEIQESKKTSVELAPESKMDISHDIQEEVKEIIQDVKKATVELSSKAEVDHTSKSKVEEVCETTKEVKELQSTISTTSEKLEAKPETHMEVKTVHSEPEVIPQATFQLKCDPLANLPVVDLVEPSKTVSGELEKPKSSDLAKLEIVEKTDQLKPDAMDYATVSGSSSTSVTPKTPLSPNLARREVVESKVSPSVQMAATLESFAAPPTRFEDEISQPSSLDSVEVHSTSSATWAATETHQEEDEDVGSVSLTPTINYLAAGYEGVNISTSSKLSTIASSDGEAEAAQPLSLDSNWSSKTFDKLTADSAARHRPEESAFSSGPSSWDEREPSTRPYYVVSESISDRSATSSIISHATDDDYPTEKHDRPSLDSHLEPRTSSELSNKKELGVLPVSPVPSSPFSTDRCSSHGDFEANKDSLSSIQTSESSDYHLETKVDDSHSAISSTRSDYSDDRSGSSIDPSLLQQQRLEQRSLTPRSDISCSSDATDPITTANTITTELIQPGQQQTPVEMKASSKAELADPKLAPHNIWLKEKDTASSPNPFTDQYVDDDTDHPVPVEHASSALYYPQQKQQPQHLSDFESDRHSDSQSSSVPVAEYTDEYYAQHLEFVEASHKSSQPHTDEVSDQEAYLYESEHDDHDQHYHPYATKYSDSYDEADLYPTEEAINDDYRHMGDHQNGNAYHYYEGSEQDSMEANVVGHPPHQYEDQNRNDRTPTRDVQHSYVAADVYDPEPAVYSPTSRQLDVAAPLAAPSSRDERVVPQASPLPSPQPQQSAQSTQQQHEDTLASWGKPLGLPAPVAPGVVFSSNGTNGSPLKRPTTASNNANKSAEKATNGTNAMMGATPFYVDLAYIPHHSDPQYSDVEFFKRVRARHYVLSTLEPSAQVLDALLEGKQSWTGDDKDLDVTIIPTYDSDALAVWVSANEDVLARNRIDLAPSASRCTINLQDHETSCSAYRLEF</sequence>
<feature type="region of interest" description="Disordered" evidence="1">
    <location>
        <begin position="1"/>
        <end position="72"/>
    </location>
</feature>
<feature type="compositionally biased region" description="Polar residues" evidence="1">
    <location>
        <begin position="903"/>
        <end position="914"/>
    </location>
</feature>
<dbReference type="Proteomes" id="UP000820818">
    <property type="component" value="Linkage Group LG10"/>
</dbReference>
<feature type="compositionally biased region" description="Acidic residues" evidence="1">
    <location>
        <begin position="107"/>
        <end position="116"/>
    </location>
</feature>
<dbReference type="GO" id="GO:0005874">
    <property type="term" value="C:microtubule"/>
    <property type="evidence" value="ECO:0007669"/>
    <property type="project" value="InterPro"/>
</dbReference>
<feature type="compositionally biased region" description="Acidic residues" evidence="1">
    <location>
        <begin position="24"/>
        <end position="41"/>
    </location>
</feature>
<feature type="region of interest" description="Disordered" evidence="1">
    <location>
        <begin position="86"/>
        <end position="126"/>
    </location>
</feature>
<dbReference type="GO" id="GO:0005829">
    <property type="term" value="C:cytosol"/>
    <property type="evidence" value="ECO:0007669"/>
    <property type="project" value="TreeGrafter"/>
</dbReference>
<feature type="compositionally biased region" description="Basic and acidic residues" evidence="1">
    <location>
        <begin position="1689"/>
        <end position="1699"/>
    </location>
</feature>
<feature type="compositionally biased region" description="Low complexity" evidence="1">
    <location>
        <begin position="1768"/>
        <end position="1781"/>
    </location>
</feature>
<feature type="compositionally biased region" description="Polar residues" evidence="1">
    <location>
        <begin position="432"/>
        <end position="442"/>
    </location>
</feature>
<dbReference type="GO" id="GO:0008017">
    <property type="term" value="F:microtubule binding"/>
    <property type="evidence" value="ECO:0007669"/>
    <property type="project" value="InterPro"/>
</dbReference>
<feature type="region of interest" description="Disordered" evidence="1">
    <location>
        <begin position="2084"/>
        <end position="2120"/>
    </location>
</feature>
<feature type="region of interest" description="Disordered" evidence="1">
    <location>
        <begin position="140"/>
        <end position="193"/>
    </location>
</feature>
<feature type="compositionally biased region" description="Basic and acidic residues" evidence="1">
    <location>
        <begin position="165"/>
        <end position="181"/>
    </location>
</feature>
<dbReference type="InterPro" id="IPR026074">
    <property type="entry name" value="MAP1"/>
</dbReference>
<feature type="region of interest" description="Disordered" evidence="1">
    <location>
        <begin position="1442"/>
        <end position="1466"/>
    </location>
</feature>
<feature type="compositionally biased region" description="Acidic residues" evidence="1">
    <location>
        <begin position="382"/>
        <end position="393"/>
    </location>
</feature>
<dbReference type="GO" id="GO:0005875">
    <property type="term" value="C:microtubule associated complex"/>
    <property type="evidence" value="ECO:0007669"/>
    <property type="project" value="TreeGrafter"/>
</dbReference>
<feature type="compositionally biased region" description="Basic and acidic residues" evidence="1">
    <location>
        <begin position="1987"/>
        <end position="2002"/>
    </location>
</feature>
<name>A0AAD5PM46_9CRUS</name>
<feature type="compositionally biased region" description="Basic and acidic residues" evidence="1">
    <location>
        <begin position="117"/>
        <end position="126"/>
    </location>
</feature>
<feature type="compositionally biased region" description="Low complexity" evidence="1">
    <location>
        <begin position="2103"/>
        <end position="2118"/>
    </location>
</feature>
<dbReference type="PANTHER" id="PTHR13843">
    <property type="entry name" value="MICROTUBULE-ASSOCIATED PROTEIN"/>
    <property type="match status" value="1"/>
</dbReference>
<feature type="region of interest" description="Disordered" evidence="1">
    <location>
        <begin position="896"/>
        <end position="918"/>
    </location>
</feature>
<feature type="compositionally biased region" description="Basic and acidic residues" evidence="1">
    <location>
        <begin position="1862"/>
        <end position="1871"/>
    </location>
</feature>
<feature type="region of interest" description="Disordered" evidence="1">
    <location>
        <begin position="1979"/>
        <end position="2002"/>
    </location>
</feature>
<comment type="caution">
    <text evidence="2">The sequence shown here is derived from an EMBL/GenBank/DDBJ whole genome shotgun (WGS) entry which is preliminary data.</text>
</comment>
<feature type="compositionally biased region" description="Low complexity" evidence="1">
    <location>
        <begin position="1739"/>
        <end position="1757"/>
    </location>
</feature>
<organism evidence="2 3">
    <name type="scientific">Daphnia sinensis</name>
    <dbReference type="NCBI Taxonomy" id="1820382"/>
    <lineage>
        <taxon>Eukaryota</taxon>
        <taxon>Metazoa</taxon>
        <taxon>Ecdysozoa</taxon>
        <taxon>Arthropoda</taxon>
        <taxon>Crustacea</taxon>
        <taxon>Branchiopoda</taxon>
        <taxon>Diplostraca</taxon>
        <taxon>Cladocera</taxon>
        <taxon>Anomopoda</taxon>
        <taxon>Daphniidae</taxon>
        <taxon>Daphnia</taxon>
        <taxon>Daphnia similis group</taxon>
    </lineage>
</organism>
<proteinExistence type="predicted"/>
<evidence type="ECO:0000256" key="1">
    <source>
        <dbReference type="SAM" id="MobiDB-lite"/>
    </source>
</evidence>
<dbReference type="EMBL" id="WJBH02000010">
    <property type="protein sequence ID" value="KAI9551657.1"/>
    <property type="molecule type" value="Genomic_DNA"/>
</dbReference>
<dbReference type="GO" id="GO:0030425">
    <property type="term" value="C:dendrite"/>
    <property type="evidence" value="ECO:0007669"/>
    <property type="project" value="TreeGrafter"/>
</dbReference>
<feature type="compositionally biased region" description="Acidic residues" evidence="1">
    <location>
        <begin position="551"/>
        <end position="560"/>
    </location>
</feature>
<feature type="compositionally biased region" description="Basic and acidic residues" evidence="1">
    <location>
        <begin position="1638"/>
        <end position="1671"/>
    </location>
</feature>
<feature type="region of interest" description="Disordered" evidence="1">
    <location>
        <begin position="1491"/>
        <end position="1531"/>
    </location>
</feature>
<evidence type="ECO:0000313" key="3">
    <source>
        <dbReference type="Proteomes" id="UP000820818"/>
    </source>
</evidence>